<reference evidence="3" key="1">
    <citation type="submission" date="2022-11" db="UniProtKB">
        <authorList>
            <consortium name="WormBaseParasite"/>
        </authorList>
    </citation>
    <scope>IDENTIFICATION</scope>
</reference>
<dbReference type="AlphaFoldDB" id="A0A914LDY1"/>
<evidence type="ECO:0000256" key="1">
    <source>
        <dbReference type="SAM" id="Phobius"/>
    </source>
</evidence>
<sequence length="55" mass="6289">MFLLSNLQNCLQQQKTIICSIILITTCFGLFHSEGFGFALFGLVVRRWGVYFNIS</sequence>
<accession>A0A914LDY1</accession>
<organism evidence="2 3">
    <name type="scientific">Meloidogyne incognita</name>
    <name type="common">Southern root-knot nematode worm</name>
    <name type="synonym">Oxyuris incognita</name>
    <dbReference type="NCBI Taxonomy" id="6306"/>
    <lineage>
        <taxon>Eukaryota</taxon>
        <taxon>Metazoa</taxon>
        <taxon>Ecdysozoa</taxon>
        <taxon>Nematoda</taxon>
        <taxon>Chromadorea</taxon>
        <taxon>Rhabditida</taxon>
        <taxon>Tylenchina</taxon>
        <taxon>Tylenchomorpha</taxon>
        <taxon>Tylenchoidea</taxon>
        <taxon>Meloidogynidae</taxon>
        <taxon>Meloidogyninae</taxon>
        <taxon>Meloidogyne</taxon>
        <taxon>Meloidogyne incognita group</taxon>
    </lineage>
</organism>
<protein>
    <submittedName>
        <fullName evidence="3">Candidate secreted effector</fullName>
    </submittedName>
</protein>
<evidence type="ECO:0000313" key="2">
    <source>
        <dbReference type="Proteomes" id="UP000887563"/>
    </source>
</evidence>
<dbReference type="WBParaSite" id="Minc3s00436g12303">
    <property type="protein sequence ID" value="Minc3s00436g12303"/>
    <property type="gene ID" value="Minc3s00436g12303"/>
</dbReference>
<name>A0A914LDY1_MELIC</name>
<keyword evidence="1" id="KW-0812">Transmembrane</keyword>
<keyword evidence="1" id="KW-0472">Membrane</keyword>
<keyword evidence="1" id="KW-1133">Transmembrane helix</keyword>
<keyword evidence="2" id="KW-1185">Reference proteome</keyword>
<dbReference type="Proteomes" id="UP000887563">
    <property type="component" value="Unplaced"/>
</dbReference>
<feature type="transmembrane region" description="Helical" evidence="1">
    <location>
        <begin position="21"/>
        <end position="45"/>
    </location>
</feature>
<evidence type="ECO:0000313" key="3">
    <source>
        <dbReference type="WBParaSite" id="Minc3s00436g12303"/>
    </source>
</evidence>
<proteinExistence type="predicted"/>